<dbReference type="Gene3D" id="2.60.40.1080">
    <property type="match status" value="1"/>
</dbReference>
<evidence type="ECO:0000259" key="4">
    <source>
        <dbReference type="Pfam" id="PF07587"/>
    </source>
</evidence>
<dbReference type="CDD" id="cd00200">
    <property type="entry name" value="WD40"/>
    <property type="match status" value="1"/>
</dbReference>
<dbReference type="InterPro" id="IPR001680">
    <property type="entry name" value="WD40_rpt"/>
</dbReference>
<dbReference type="Pfam" id="PF07635">
    <property type="entry name" value="PSCyt1"/>
    <property type="match status" value="1"/>
</dbReference>
<dbReference type="RefSeq" id="WP_145431989.1">
    <property type="nucleotide sequence ID" value="NZ_CP036339.1"/>
</dbReference>
<dbReference type="EMBL" id="CP036339">
    <property type="protein sequence ID" value="QDT72413.1"/>
    <property type="molecule type" value="Genomic_DNA"/>
</dbReference>
<dbReference type="SMART" id="SM00320">
    <property type="entry name" value="WD40"/>
    <property type="match status" value="5"/>
</dbReference>
<gene>
    <name evidence="6" type="ORF">I41_15910</name>
</gene>
<dbReference type="GO" id="GO:0020037">
    <property type="term" value="F:heme binding"/>
    <property type="evidence" value="ECO:0007669"/>
    <property type="project" value="InterPro"/>
</dbReference>
<name>A0A517TVL0_9BACT</name>
<feature type="chain" id="PRO_5022236038" evidence="2">
    <location>
        <begin position="30"/>
        <end position="1506"/>
    </location>
</feature>
<keyword evidence="2" id="KW-0732">Signal</keyword>
<dbReference type="Gene3D" id="2.130.10.10">
    <property type="entry name" value="YVTN repeat-like/Quinoprotein amine dehydrogenase"/>
    <property type="match status" value="2"/>
</dbReference>
<feature type="repeat" description="WD" evidence="1">
    <location>
        <begin position="461"/>
        <end position="502"/>
    </location>
</feature>
<evidence type="ECO:0000256" key="1">
    <source>
        <dbReference type="PROSITE-ProRule" id="PRU00221"/>
    </source>
</evidence>
<sequence precursor="true">MPRPAVELLRLSMLALAYAILTPSEWAVADAVAPVATEISYQRDVLPLLRAHCQGCHQPARTEGGVDLTSRTGLFGAGESGAMVVTPGQVDASELLAQITPDDSGAAAMPKDGKPLHADQIALLRRWVADGAKIDVEHDRPRFSAEHPPTYSKPATITALDVSPDGALIAISGVNETLLLDAAAAASGERLVVRRLIGMASRIESLRFSPDGKRLAVVGGLPGELGELQIWDVASGELLLSRNATAETLSGVAWTPDGQSIAFGGADSNLRVVQASDGAQLTEQGAHSDWVLDTVFSVDGKYVVSGSRDQTLKLTEVGSGRFIDNITNISPGVPGGPIFAIARHPQRDLVASGGGEGIPRTYMMHRVVDRKIGDDSNLVRAYPAMPGRIFALAFSPDGTRLAAASSDVGKGHVQLFNVPDAFLPPDDVKLIQGKTIDQRSAEERARIEAYNREGADVVSTAAGDLPPVYALAFSADGKSLVTGGADGVVRLFDPADGKELAQVQAFELTTPSGDAAATAPVASASPAQPPVEFLTDVMPVLGKLGCNAGTCHGSREGQNGFQLSLRGYNPLGDHRALTDDLAARRINLASPEQSLMLLKAIGMVPHGGNAVTEVGSRRYEIMRRWIAEGARFNPDAPRVVSITLAPQNPVVDAEGQTIAMQVLARYSDGSERDVTEDAFVDSGELEIASADKTGRVTAIRRGEAPLLARYEGAYAATTLTVMGDREGFESTPQPVYNEIDALVDAKLARMKIAASGLCTDEEFLRRVHLDLTGLPPTADQVRAFLANPSESRVKRAAVIDQLIGSEDYIEHWTNRWADLLMVNGKFLGSEGAAGYRQWIRKAIAENRPYDQFVREIFTATGSNHEHPAASYFKALRKPDLMAETSTQVFLGVRFNCNKCHDHPFEKWTQDNYYGWAAFFADVKLEKDPASGDRTVAGSAVEAAQPLFETVTDVPGGTMVHLRTSQPAPAKFPFEVSTGVSENERASQTLRQQAAAWVASAQNPYFARSYVNRVWAHLLGVGLIEPIDDIRAGNPPTNPELLDKLTEEFIASKFDVRHLIRTICNSRTYQLSHETNRWNADDARNYSHALPRRLPAEALYDAVYRVVGSTSQLPGVPPGTRAAALPDSMIELESGLLSKLGRPARESGCECERSSELQLGPVMALLNGPTFAAAIDDPQSELAKLEASTPDNGALVDEVFLRVLNRAPSAEERAAGVEMLAAPGDEGATLAAAVAARAAALEPGFDAWREANRPVAWRTLAPLAASASMGADLAVQEDGSLVSTGATGQGSYTLTFEAPLTEIRSLRLEALADDRYPARGPGRADDGNFVVNEIRAFVAEAGAPEERRRVKIREAEADFSQGGYDVAGAIDGQPETGWAVATEFGRDHAAIFRLARPVKADAGTRLIVEIDQQFQTGNHLLGKFRLAATDAEPPLARPDHPPQWRPLLSARALSAAERAQLLGYYYSRDAEYQSLQQAATLLENPRRAAVQDLAWALINSPAFLFNH</sequence>
<keyword evidence="1" id="KW-0853">WD repeat</keyword>
<feature type="domain" description="DUF1549" evidence="3">
    <location>
        <begin position="738"/>
        <end position="923"/>
    </location>
</feature>
<dbReference type="SUPFAM" id="SSF46626">
    <property type="entry name" value="Cytochrome c"/>
    <property type="match status" value="1"/>
</dbReference>
<dbReference type="InterPro" id="IPR036909">
    <property type="entry name" value="Cyt_c-like_dom_sf"/>
</dbReference>
<feature type="domain" description="DUF1553" evidence="4">
    <location>
        <begin position="990"/>
        <end position="1218"/>
    </location>
</feature>
<evidence type="ECO:0000313" key="6">
    <source>
        <dbReference type="EMBL" id="QDT72413.1"/>
    </source>
</evidence>
<dbReference type="InterPro" id="IPR011444">
    <property type="entry name" value="DUF1549"/>
</dbReference>
<evidence type="ECO:0000259" key="3">
    <source>
        <dbReference type="Pfam" id="PF07583"/>
    </source>
</evidence>
<dbReference type="InterPro" id="IPR015943">
    <property type="entry name" value="WD40/YVTN_repeat-like_dom_sf"/>
</dbReference>
<dbReference type="Proteomes" id="UP000317909">
    <property type="component" value="Chromosome"/>
</dbReference>
<keyword evidence="7" id="KW-1185">Reference proteome</keyword>
<evidence type="ECO:0000313" key="7">
    <source>
        <dbReference type="Proteomes" id="UP000317909"/>
    </source>
</evidence>
<dbReference type="OrthoDB" id="289126at2"/>
<evidence type="ECO:0000256" key="2">
    <source>
        <dbReference type="SAM" id="SignalP"/>
    </source>
</evidence>
<dbReference type="Pfam" id="PF00400">
    <property type="entry name" value="WD40"/>
    <property type="match status" value="2"/>
</dbReference>
<feature type="repeat" description="WD" evidence="1">
    <location>
        <begin position="284"/>
        <end position="325"/>
    </location>
</feature>
<feature type="domain" description="Cytochrome C Planctomycete-type" evidence="5">
    <location>
        <begin position="53"/>
        <end position="112"/>
    </location>
</feature>
<organism evidence="6 7">
    <name type="scientific">Lacipirellula limnantheis</name>
    <dbReference type="NCBI Taxonomy" id="2528024"/>
    <lineage>
        <taxon>Bacteria</taxon>
        <taxon>Pseudomonadati</taxon>
        <taxon>Planctomycetota</taxon>
        <taxon>Planctomycetia</taxon>
        <taxon>Pirellulales</taxon>
        <taxon>Lacipirellulaceae</taxon>
        <taxon>Lacipirellula</taxon>
    </lineage>
</organism>
<dbReference type="PROSITE" id="PS50082">
    <property type="entry name" value="WD_REPEATS_2"/>
    <property type="match status" value="2"/>
</dbReference>
<dbReference type="GO" id="GO:0009055">
    <property type="term" value="F:electron transfer activity"/>
    <property type="evidence" value="ECO:0007669"/>
    <property type="project" value="InterPro"/>
</dbReference>
<dbReference type="InterPro" id="IPR011047">
    <property type="entry name" value="Quinoprotein_ADH-like_sf"/>
</dbReference>
<dbReference type="InterPro" id="IPR011429">
    <property type="entry name" value="Cyt_c_Planctomycete-type"/>
</dbReference>
<proteinExistence type="predicted"/>
<dbReference type="SUPFAM" id="SSF50998">
    <property type="entry name" value="Quinoprotein alcohol dehydrogenase-like"/>
    <property type="match status" value="1"/>
</dbReference>
<reference evidence="6 7" key="1">
    <citation type="submission" date="2019-02" db="EMBL/GenBank/DDBJ databases">
        <title>Deep-cultivation of Planctomycetes and their phenomic and genomic characterization uncovers novel biology.</title>
        <authorList>
            <person name="Wiegand S."/>
            <person name="Jogler M."/>
            <person name="Boedeker C."/>
            <person name="Pinto D."/>
            <person name="Vollmers J."/>
            <person name="Rivas-Marin E."/>
            <person name="Kohn T."/>
            <person name="Peeters S.H."/>
            <person name="Heuer A."/>
            <person name="Rast P."/>
            <person name="Oberbeckmann S."/>
            <person name="Bunk B."/>
            <person name="Jeske O."/>
            <person name="Meyerdierks A."/>
            <person name="Storesund J.E."/>
            <person name="Kallscheuer N."/>
            <person name="Luecker S."/>
            <person name="Lage O.M."/>
            <person name="Pohl T."/>
            <person name="Merkel B.J."/>
            <person name="Hornburger P."/>
            <person name="Mueller R.-W."/>
            <person name="Bruemmer F."/>
            <person name="Labrenz M."/>
            <person name="Spormann A.M."/>
            <person name="Op den Camp H."/>
            <person name="Overmann J."/>
            <person name="Amann R."/>
            <person name="Jetten M.S.M."/>
            <person name="Mascher T."/>
            <person name="Medema M.H."/>
            <person name="Devos D.P."/>
            <person name="Kaster A.-K."/>
            <person name="Ovreas L."/>
            <person name="Rohde M."/>
            <person name="Galperin M.Y."/>
            <person name="Jogler C."/>
        </authorList>
    </citation>
    <scope>NUCLEOTIDE SEQUENCE [LARGE SCALE GENOMIC DNA]</scope>
    <source>
        <strain evidence="6 7">I41</strain>
    </source>
</reference>
<accession>A0A517TVL0</accession>
<dbReference type="PANTHER" id="PTHR35889:SF3">
    <property type="entry name" value="F-BOX DOMAIN-CONTAINING PROTEIN"/>
    <property type="match status" value="1"/>
</dbReference>
<dbReference type="KEGG" id="llh:I41_15910"/>
<protein>
    <submittedName>
        <fullName evidence="6">Translocation protein TolB</fullName>
    </submittedName>
</protein>
<feature type="signal peptide" evidence="2">
    <location>
        <begin position="1"/>
        <end position="29"/>
    </location>
</feature>
<dbReference type="InterPro" id="IPR022655">
    <property type="entry name" value="DUF1553"/>
</dbReference>
<dbReference type="PANTHER" id="PTHR35889">
    <property type="entry name" value="CYCLOINULO-OLIGOSACCHARIDE FRUCTANOTRANSFERASE-RELATED"/>
    <property type="match status" value="1"/>
</dbReference>
<evidence type="ECO:0000259" key="5">
    <source>
        <dbReference type="Pfam" id="PF07635"/>
    </source>
</evidence>
<dbReference type="Pfam" id="PF07583">
    <property type="entry name" value="PSCyt2"/>
    <property type="match status" value="1"/>
</dbReference>
<dbReference type="Pfam" id="PF07587">
    <property type="entry name" value="PSD1"/>
    <property type="match status" value="1"/>
</dbReference>